<dbReference type="EMBL" id="CAFBMM010000047">
    <property type="protein sequence ID" value="CAB4909292.1"/>
    <property type="molecule type" value="Genomic_DNA"/>
</dbReference>
<evidence type="ECO:0000256" key="1">
    <source>
        <dbReference type="SAM" id="MobiDB-lite"/>
    </source>
</evidence>
<accession>A0A6J7GMW5</accession>
<name>A0A6J7GMW5_9ZZZZ</name>
<dbReference type="EMBL" id="CAEZYK010000041">
    <property type="protein sequence ID" value="CAB4723922.1"/>
    <property type="molecule type" value="Genomic_DNA"/>
</dbReference>
<proteinExistence type="predicted"/>
<dbReference type="AlphaFoldDB" id="A0A6J7GMW5"/>
<sequence>MGKRRRSNSGTSSAPGDDDTEEVIELGDVIYWLKDGEVFMKEADATDVAKWGVDGTERA</sequence>
<evidence type="ECO:0000313" key="4">
    <source>
        <dbReference type="EMBL" id="CAB4985937.1"/>
    </source>
</evidence>
<feature type="region of interest" description="Disordered" evidence="1">
    <location>
        <begin position="1"/>
        <end position="21"/>
    </location>
</feature>
<evidence type="ECO:0000313" key="2">
    <source>
        <dbReference type="EMBL" id="CAB4723922.1"/>
    </source>
</evidence>
<reference evidence="3" key="1">
    <citation type="submission" date="2020-05" db="EMBL/GenBank/DDBJ databases">
        <authorList>
            <person name="Chiriac C."/>
            <person name="Salcher M."/>
            <person name="Ghai R."/>
            <person name="Kavagutti S V."/>
        </authorList>
    </citation>
    <scope>NUCLEOTIDE SEQUENCE</scope>
</reference>
<protein>
    <submittedName>
        <fullName evidence="3">Unannotated protein</fullName>
    </submittedName>
</protein>
<dbReference type="EMBL" id="CAFBPQ010000036">
    <property type="protein sequence ID" value="CAB5028115.1"/>
    <property type="molecule type" value="Genomic_DNA"/>
</dbReference>
<organism evidence="3">
    <name type="scientific">freshwater metagenome</name>
    <dbReference type="NCBI Taxonomy" id="449393"/>
    <lineage>
        <taxon>unclassified sequences</taxon>
        <taxon>metagenomes</taxon>
        <taxon>ecological metagenomes</taxon>
    </lineage>
</organism>
<evidence type="ECO:0000313" key="5">
    <source>
        <dbReference type="EMBL" id="CAB5028115.1"/>
    </source>
</evidence>
<gene>
    <name evidence="2" type="ORF">UFOPK2683_00843</name>
    <name evidence="3" type="ORF">UFOPK3605_00988</name>
    <name evidence="4" type="ORF">UFOPK3897_01420</name>
    <name evidence="5" type="ORF">UFOPK4121_01108</name>
</gene>
<dbReference type="EMBL" id="CAFBOF010000045">
    <property type="protein sequence ID" value="CAB4985937.1"/>
    <property type="molecule type" value="Genomic_DNA"/>
</dbReference>
<evidence type="ECO:0000313" key="3">
    <source>
        <dbReference type="EMBL" id="CAB4909292.1"/>
    </source>
</evidence>